<dbReference type="InterPro" id="IPR039123">
    <property type="entry name" value="PPTC7"/>
</dbReference>
<comment type="catalytic activity">
    <reaction evidence="1">
        <text>O-phospho-L-seryl-[protein] + H2O = L-seryl-[protein] + phosphate</text>
        <dbReference type="Rhea" id="RHEA:20629"/>
        <dbReference type="Rhea" id="RHEA-COMP:9863"/>
        <dbReference type="Rhea" id="RHEA-COMP:11604"/>
        <dbReference type="ChEBI" id="CHEBI:15377"/>
        <dbReference type="ChEBI" id="CHEBI:29999"/>
        <dbReference type="ChEBI" id="CHEBI:43474"/>
        <dbReference type="ChEBI" id="CHEBI:83421"/>
        <dbReference type="EC" id="3.1.3.16"/>
    </reaction>
</comment>
<comment type="similarity">
    <text evidence="1">Belongs to the PP2C family.</text>
</comment>
<sequence length="173" mass="18632">MLIVKKPRLEDPRFIFPEKQTIGVADGVDARAGDYAREQMMLTEATSSLLMLKLNCPYQLGNGISSDRPDSAWEECIQTIPGDIVVLGTDGLLDNMFPSEIEKVLVQGGGGDHDLDLGCGALASSIANLALYNSFDKHNNPSPFSENARKAGFEHKGGKIDDITVIVAQVVAL</sequence>
<gene>
    <name evidence="2" type="ORF">D8674_033476</name>
</gene>
<dbReference type="EMBL" id="SMOL01000148">
    <property type="protein sequence ID" value="KAB2628681.1"/>
    <property type="molecule type" value="Genomic_DNA"/>
</dbReference>
<organism evidence="2 3">
    <name type="scientific">Pyrus ussuriensis x Pyrus communis</name>
    <dbReference type="NCBI Taxonomy" id="2448454"/>
    <lineage>
        <taxon>Eukaryota</taxon>
        <taxon>Viridiplantae</taxon>
        <taxon>Streptophyta</taxon>
        <taxon>Embryophyta</taxon>
        <taxon>Tracheophyta</taxon>
        <taxon>Spermatophyta</taxon>
        <taxon>Magnoliopsida</taxon>
        <taxon>eudicotyledons</taxon>
        <taxon>Gunneridae</taxon>
        <taxon>Pentapetalae</taxon>
        <taxon>rosids</taxon>
        <taxon>fabids</taxon>
        <taxon>Rosales</taxon>
        <taxon>Rosaceae</taxon>
        <taxon>Amygdaloideae</taxon>
        <taxon>Maleae</taxon>
        <taxon>Pyrus</taxon>
    </lineage>
</organism>
<dbReference type="InterPro" id="IPR036457">
    <property type="entry name" value="PPM-type-like_dom_sf"/>
</dbReference>
<dbReference type="EC" id="3.1.3.16" evidence="1"/>
<comment type="cofactor">
    <cofactor evidence="1">
        <name>Mg(2+)</name>
        <dbReference type="ChEBI" id="CHEBI:18420"/>
    </cofactor>
</comment>
<keyword evidence="1" id="KW-0378">Hydrolase</keyword>
<reference evidence="3" key="2">
    <citation type="submission" date="2019-10" db="EMBL/GenBank/DDBJ databases">
        <title>A de novo genome assembly of a pear dwarfing rootstock.</title>
        <authorList>
            <person name="Wang F."/>
            <person name="Wang J."/>
            <person name="Li S."/>
            <person name="Zhang Y."/>
            <person name="Fang M."/>
            <person name="Ma L."/>
            <person name="Zhao Y."/>
            <person name="Jiang S."/>
        </authorList>
    </citation>
    <scope>NUCLEOTIDE SEQUENCE [LARGE SCALE GENOMIC DNA]</scope>
</reference>
<evidence type="ECO:0000313" key="2">
    <source>
        <dbReference type="EMBL" id="KAB2628681.1"/>
    </source>
</evidence>
<dbReference type="PANTHER" id="PTHR12320">
    <property type="entry name" value="PROTEIN PHOSPHATASE 2C"/>
    <property type="match status" value="1"/>
</dbReference>
<keyword evidence="1" id="KW-0904">Protein phosphatase</keyword>
<evidence type="ECO:0000256" key="1">
    <source>
        <dbReference type="RuleBase" id="RU366020"/>
    </source>
</evidence>
<keyword evidence="1" id="KW-0460">Magnesium</keyword>
<dbReference type="GO" id="GO:0004722">
    <property type="term" value="F:protein serine/threonine phosphatase activity"/>
    <property type="evidence" value="ECO:0007669"/>
    <property type="project" value="UniProtKB-EC"/>
</dbReference>
<dbReference type="Proteomes" id="UP000327157">
    <property type="component" value="Chromosome 8"/>
</dbReference>
<reference evidence="2 3" key="3">
    <citation type="submission" date="2019-11" db="EMBL/GenBank/DDBJ databases">
        <title>A de novo genome assembly of a pear dwarfing rootstock.</title>
        <authorList>
            <person name="Wang F."/>
            <person name="Wang J."/>
            <person name="Li S."/>
            <person name="Zhang Y."/>
            <person name="Fang M."/>
            <person name="Ma L."/>
            <person name="Zhao Y."/>
            <person name="Jiang S."/>
        </authorList>
    </citation>
    <scope>NUCLEOTIDE SEQUENCE [LARGE SCALE GENOMIC DNA]</scope>
    <source>
        <strain evidence="2">S2</strain>
        <tissue evidence="2">Leaf</tissue>
    </source>
</reference>
<name>A0A5N5HR21_9ROSA</name>
<dbReference type="GO" id="GO:0046872">
    <property type="term" value="F:metal ion binding"/>
    <property type="evidence" value="ECO:0007669"/>
    <property type="project" value="UniProtKB-UniRule"/>
</dbReference>
<dbReference type="AlphaFoldDB" id="A0A5N5HR21"/>
<keyword evidence="3" id="KW-1185">Reference proteome</keyword>
<keyword evidence="1" id="KW-0479">Metal-binding</keyword>
<proteinExistence type="inferred from homology"/>
<reference evidence="2 3" key="1">
    <citation type="submission" date="2019-09" db="EMBL/GenBank/DDBJ databases">
        <authorList>
            <person name="Ou C."/>
        </authorList>
    </citation>
    <scope>NUCLEOTIDE SEQUENCE [LARGE SCALE GENOMIC DNA]</scope>
    <source>
        <strain evidence="2">S2</strain>
        <tissue evidence="2">Leaf</tissue>
    </source>
</reference>
<keyword evidence="1" id="KW-0464">Manganese</keyword>
<comment type="cofactor">
    <cofactor evidence="1">
        <name>Mn(2+)</name>
        <dbReference type="ChEBI" id="CHEBI:29035"/>
    </cofactor>
</comment>
<dbReference type="Gene3D" id="3.60.40.10">
    <property type="entry name" value="PPM-type phosphatase domain"/>
    <property type="match status" value="1"/>
</dbReference>
<dbReference type="OrthoDB" id="60843at2759"/>
<dbReference type="SUPFAM" id="SSF81606">
    <property type="entry name" value="PP2C-like"/>
    <property type="match status" value="1"/>
</dbReference>
<dbReference type="PANTHER" id="PTHR12320:SF81">
    <property type="entry name" value="PROTEIN PHOSPHATASE 2C 23-RELATED"/>
    <property type="match status" value="1"/>
</dbReference>
<comment type="caution">
    <text evidence="2">The sequence shown here is derived from an EMBL/GenBank/DDBJ whole genome shotgun (WGS) entry which is preliminary data.</text>
</comment>
<evidence type="ECO:0000313" key="3">
    <source>
        <dbReference type="Proteomes" id="UP000327157"/>
    </source>
</evidence>
<protein>
    <recommendedName>
        <fullName evidence="1">Protein phosphatase</fullName>
        <ecNumber evidence="1">3.1.3.16</ecNumber>
    </recommendedName>
</protein>
<accession>A0A5N5HR21</accession>
<comment type="catalytic activity">
    <reaction evidence="1">
        <text>O-phospho-L-threonyl-[protein] + H2O = L-threonyl-[protein] + phosphate</text>
        <dbReference type="Rhea" id="RHEA:47004"/>
        <dbReference type="Rhea" id="RHEA-COMP:11060"/>
        <dbReference type="Rhea" id="RHEA-COMP:11605"/>
        <dbReference type="ChEBI" id="CHEBI:15377"/>
        <dbReference type="ChEBI" id="CHEBI:30013"/>
        <dbReference type="ChEBI" id="CHEBI:43474"/>
        <dbReference type="ChEBI" id="CHEBI:61977"/>
        <dbReference type="EC" id="3.1.3.16"/>
    </reaction>
</comment>